<protein>
    <submittedName>
        <fullName evidence="1">Uncharacterized protein</fullName>
    </submittedName>
</protein>
<sequence>MECKSVSAWMKHCRSSPKGKIFRLFARKRDFARVLHNERAQVI</sequence>
<dbReference type="EMBL" id="CP000911">
    <property type="protein sequence ID" value="ABY37996.1"/>
    <property type="molecule type" value="Genomic_DNA"/>
</dbReference>
<dbReference type="KEGG" id="bmt:BSUIS_A0929"/>
<reference evidence="1 2" key="1">
    <citation type="submission" date="2007-12" db="EMBL/GenBank/DDBJ databases">
        <title>Brucella suis ATCC 23445 whole genome shotgun sequencing project.</title>
        <authorList>
            <person name="Setubal J.C."/>
            <person name="Bowns C."/>
            <person name="Boyle S."/>
            <person name="Crasta O.R."/>
            <person name="Czar M.J."/>
            <person name="Dharmanolla C."/>
            <person name="Gillespie J.J."/>
            <person name="Kenyon R.W."/>
            <person name="Lu J."/>
            <person name="Mane S."/>
            <person name="Mohapatra S."/>
            <person name="Nagrani S."/>
            <person name="Purkayastha A."/>
            <person name="Rajasimha H.K."/>
            <person name="Shallom J.M."/>
            <person name="Shallom S."/>
            <person name="Shukla M."/>
            <person name="Snyder E.E."/>
            <person name="Sobral B.W."/>
            <person name="Wattam A.R."/>
            <person name="Will R."/>
            <person name="Williams K."/>
            <person name="Yoo H."/>
            <person name="Bruce D."/>
            <person name="Detter C."/>
            <person name="Munk C."/>
            <person name="Brettin T.S."/>
        </authorList>
    </citation>
    <scope>NUCLEOTIDE SEQUENCE [LARGE SCALE GENOMIC DNA]</scope>
    <source>
        <strain evidence="2">ATCC 23445 / NCTC 10510</strain>
    </source>
</reference>
<gene>
    <name evidence="1" type="ordered locus">BSUIS_A0929</name>
</gene>
<evidence type="ECO:0000313" key="1">
    <source>
        <dbReference type="EMBL" id="ABY37996.1"/>
    </source>
</evidence>
<accession>B0CLL6</accession>
<evidence type="ECO:0000313" key="2">
    <source>
        <dbReference type="Proteomes" id="UP000008545"/>
    </source>
</evidence>
<organism evidence="1 2">
    <name type="scientific">Brucella suis (strain ATCC 23445 / NCTC 10510)</name>
    <dbReference type="NCBI Taxonomy" id="470137"/>
    <lineage>
        <taxon>Bacteria</taxon>
        <taxon>Pseudomonadati</taxon>
        <taxon>Pseudomonadota</taxon>
        <taxon>Alphaproteobacteria</taxon>
        <taxon>Hyphomicrobiales</taxon>
        <taxon>Brucellaceae</taxon>
        <taxon>Brucella/Ochrobactrum group</taxon>
        <taxon>Brucella</taxon>
    </lineage>
</organism>
<dbReference type="AlphaFoldDB" id="B0CLL6"/>
<proteinExistence type="predicted"/>
<dbReference type="Proteomes" id="UP000008545">
    <property type="component" value="Chromosome I"/>
</dbReference>
<dbReference type="HOGENOM" id="CLU_218266_0_0_5"/>
<name>B0CLL6_BRUSI</name>